<evidence type="ECO:0000313" key="4">
    <source>
        <dbReference type="Proteomes" id="UP000033452"/>
    </source>
</evidence>
<proteinExistence type="predicted"/>
<reference evidence="3 4" key="1">
    <citation type="journal article" date="2015" name="BMC Genomics">
        <title>Genome mining reveals unlocked bioactive potential of marine Gram-negative bacteria.</title>
        <authorList>
            <person name="Machado H."/>
            <person name="Sonnenschein E.C."/>
            <person name="Melchiorsen J."/>
            <person name="Gram L."/>
        </authorList>
    </citation>
    <scope>NUCLEOTIDE SEQUENCE [LARGE SCALE GENOMIC DNA]</scope>
    <source>
        <strain evidence="3 4">S2471</strain>
    </source>
</reference>
<accession>A0A0F4QEC8</accession>
<sequence>MKEIKLSLALSVSLVLLTSCGGGGGGGDNPVATVPTTINGACGSAHKTYSYTDFEFNSADNFCSSGDEHNKPFSFPAAGSTVTWECKGKNNGSNATCKASRGQLELSEDNEKSLMNASVNVGKNGVSNASIDIFTLDRSKFIYTTSTDEAGNFQISQTFIKDKLESEEIDFLLVRSSFGSIDSSSTVDIPSEIYGVIPTEVILGSEGFSVNLITSSIYEIAKMSTLEDRIMSYISSRILPIDVNEDGFINYADAYSPNLKEKESEFKKDRYNRIATALKSKDSNDNDDLIGTLDIIPISYTVNNSEFAITLNKGKKDIFYTTNSMFNINSAKKYESELKLSNGSYLTYSQCSDDKQCGSKQIISANGNRLLYHNHLEVESNSQVDITYMNELRDIIHEKHKTYSDAQSSKKDTEAELESLLQDAESLKSSVAEIENEAEEDL</sequence>
<name>A0A0F4QEC8_9GAMM</name>
<protein>
    <recommendedName>
        <fullName evidence="5">Lipoprotein</fullName>
    </recommendedName>
</protein>
<dbReference type="RefSeq" id="WP_046007352.1">
    <property type="nucleotide sequence ID" value="NZ_JXYA01000082.1"/>
</dbReference>
<dbReference type="Proteomes" id="UP000033452">
    <property type="component" value="Unassembled WGS sequence"/>
</dbReference>
<keyword evidence="1" id="KW-0175">Coiled coil</keyword>
<dbReference type="PROSITE" id="PS51257">
    <property type="entry name" value="PROKAR_LIPOPROTEIN"/>
    <property type="match status" value="1"/>
</dbReference>
<feature type="signal peptide" evidence="2">
    <location>
        <begin position="1"/>
        <end position="21"/>
    </location>
</feature>
<comment type="caution">
    <text evidence="3">The sequence shown here is derived from an EMBL/GenBank/DDBJ whole genome shotgun (WGS) entry which is preliminary data.</text>
</comment>
<feature type="coiled-coil region" evidence="1">
    <location>
        <begin position="403"/>
        <end position="437"/>
    </location>
</feature>
<dbReference type="AlphaFoldDB" id="A0A0F4QEC8"/>
<dbReference type="PATRIC" id="fig|43658.5.peg.4915"/>
<keyword evidence="4" id="KW-1185">Reference proteome</keyword>
<feature type="chain" id="PRO_5002475232" description="Lipoprotein" evidence="2">
    <location>
        <begin position="22"/>
        <end position="442"/>
    </location>
</feature>
<gene>
    <name evidence="3" type="ORF">TW77_23230</name>
</gene>
<dbReference type="EMBL" id="JXYA01000082">
    <property type="protein sequence ID" value="KJZ05012.1"/>
    <property type="molecule type" value="Genomic_DNA"/>
</dbReference>
<evidence type="ECO:0000313" key="3">
    <source>
        <dbReference type="EMBL" id="KJZ05012.1"/>
    </source>
</evidence>
<dbReference type="OrthoDB" id="9880584at2"/>
<evidence type="ECO:0000256" key="1">
    <source>
        <dbReference type="SAM" id="Coils"/>
    </source>
</evidence>
<keyword evidence="2" id="KW-0732">Signal</keyword>
<evidence type="ECO:0008006" key="5">
    <source>
        <dbReference type="Google" id="ProtNLM"/>
    </source>
</evidence>
<organism evidence="3 4">
    <name type="scientific">Pseudoalteromonas rubra</name>
    <dbReference type="NCBI Taxonomy" id="43658"/>
    <lineage>
        <taxon>Bacteria</taxon>
        <taxon>Pseudomonadati</taxon>
        <taxon>Pseudomonadota</taxon>
        <taxon>Gammaproteobacteria</taxon>
        <taxon>Alteromonadales</taxon>
        <taxon>Pseudoalteromonadaceae</taxon>
        <taxon>Pseudoalteromonas</taxon>
    </lineage>
</organism>
<evidence type="ECO:0000256" key="2">
    <source>
        <dbReference type="SAM" id="SignalP"/>
    </source>
</evidence>